<protein>
    <recommendedName>
        <fullName evidence="4">Lipoprotein SmpA/OmlA domain-containing protein</fullName>
    </recommendedName>
</protein>
<feature type="signal peptide" evidence="1">
    <location>
        <begin position="1"/>
        <end position="22"/>
    </location>
</feature>
<keyword evidence="1" id="KW-0732">Signal</keyword>
<dbReference type="EMBL" id="CP147988">
    <property type="protein sequence ID" value="WXK47797.1"/>
    <property type="molecule type" value="Genomic_DNA"/>
</dbReference>
<dbReference type="Proteomes" id="UP001447857">
    <property type="component" value="Chromosome"/>
</dbReference>
<reference evidence="2 3" key="1">
    <citation type="submission" date="2024-02" db="EMBL/GenBank/DDBJ databases">
        <title>complete genome of Flavobacterium ginsenosidimutans Str. YTB16.</title>
        <authorList>
            <person name="Wang Q."/>
        </authorList>
    </citation>
    <scope>NUCLEOTIDE SEQUENCE [LARGE SCALE GENOMIC DNA]</scope>
    <source>
        <strain evidence="2 3">YTB16</strain>
    </source>
</reference>
<accession>A0ABZ2Q3P2</accession>
<gene>
    <name evidence="2" type="ORF">V6624_12290</name>
</gene>
<evidence type="ECO:0000313" key="3">
    <source>
        <dbReference type="Proteomes" id="UP001447857"/>
    </source>
</evidence>
<evidence type="ECO:0008006" key="4">
    <source>
        <dbReference type="Google" id="ProtNLM"/>
    </source>
</evidence>
<sequence>MFKKTIATSLTFVLFSLMNCFAKENLKIKDFCKINIGTKRADIEKFIGKPQEKLKSNFIYNLDYECKMKLIYKNNKLIKMFFIDPCKREYQLKSNLTSISSTAKIGILHSGPNQKNRTISINDFCKVKEGMTYNKVVNLIGSNTGSIGFGMVWDVYEFPDGSYMKLWYNNNNLAFLNFVDCCNREYASVN</sequence>
<proteinExistence type="predicted"/>
<name>A0ABZ2Q3P2_9FLAO</name>
<organism evidence="2 3">
    <name type="scientific">Flavobacterium ginsenosidimutans</name>
    <dbReference type="NCBI Taxonomy" id="687844"/>
    <lineage>
        <taxon>Bacteria</taxon>
        <taxon>Pseudomonadati</taxon>
        <taxon>Bacteroidota</taxon>
        <taxon>Flavobacteriia</taxon>
        <taxon>Flavobacteriales</taxon>
        <taxon>Flavobacteriaceae</taxon>
        <taxon>Flavobacterium</taxon>
    </lineage>
</organism>
<feature type="chain" id="PRO_5047039350" description="Lipoprotein SmpA/OmlA domain-containing protein" evidence="1">
    <location>
        <begin position="23"/>
        <end position="190"/>
    </location>
</feature>
<keyword evidence="3" id="KW-1185">Reference proteome</keyword>
<dbReference type="RefSeq" id="WP_338838678.1">
    <property type="nucleotide sequence ID" value="NZ_CP147988.1"/>
</dbReference>
<evidence type="ECO:0000256" key="1">
    <source>
        <dbReference type="SAM" id="SignalP"/>
    </source>
</evidence>
<evidence type="ECO:0000313" key="2">
    <source>
        <dbReference type="EMBL" id="WXK47797.1"/>
    </source>
</evidence>